<dbReference type="SUPFAM" id="SSF49354">
    <property type="entry name" value="PapD-like"/>
    <property type="match status" value="1"/>
</dbReference>
<accession>A0A9Q0M741</accession>
<dbReference type="PROSITE" id="PS50202">
    <property type="entry name" value="MSP"/>
    <property type="match status" value="1"/>
</dbReference>
<dbReference type="Pfam" id="PF00635">
    <property type="entry name" value="Motile_Sperm"/>
    <property type="match status" value="1"/>
</dbReference>
<evidence type="ECO:0000256" key="1">
    <source>
        <dbReference type="ARBA" id="ARBA00004211"/>
    </source>
</evidence>
<dbReference type="GO" id="GO:0005789">
    <property type="term" value="C:endoplasmic reticulum membrane"/>
    <property type="evidence" value="ECO:0007669"/>
    <property type="project" value="InterPro"/>
</dbReference>
<gene>
    <name evidence="8" type="ORF">RDWZM_006034</name>
</gene>
<feature type="domain" description="MSP" evidence="7">
    <location>
        <begin position="43"/>
        <end position="183"/>
    </location>
</feature>
<evidence type="ECO:0000256" key="2">
    <source>
        <dbReference type="ARBA" id="ARBA00008932"/>
    </source>
</evidence>
<dbReference type="PANTHER" id="PTHR10809:SF6">
    <property type="entry name" value="AT11025P-RELATED"/>
    <property type="match status" value="1"/>
</dbReference>
<dbReference type="Proteomes" id="UP001142055">
    <property type="component" value="Chromosome 2"/>
</dbReference>
<comment type="similarity">
    <text evidence="2">Belongs to the VAMP-associated protein (VAP) (TC 9.B.17) family.</text>
</comment>
<organism evidence="8 9">
    <name type="scientific">Blomia tropicalis</name>
    <name type="common">Mite</name>
    <dbReference type="NCBI Taxonomy" id="40697"/>
    <lineage>
        <taxon>Eukaryota</taxon>
        <taxon>Metazoa</taxon>
        <taxon>Ecdysozoa</taxon>
        <taxon>Arthropoda</taxon>
        <taxon>Chelicerata</taxon>
        <taxon>Arachnida</taxon>
        <taxon>Acari</taxon>
        <taxon>Acariformes</taxon>
        <taxon>Sarcoptiformes</taxon>
        <taxon>Astigmata</taxon>
        <taxon>Glycyphagoidea</taxon>
        <taxon>Echimyopodidae</taxon>
        <taxon>Blomia</taxon>
    </lineage>
</organism>
<keyword evidence="3 6" id="KW-0812">Transmembrane</keyword>
<dbReference type="AlphaFoldDB" id="A0A9Q0M741"/>
<comment type="subcellular location">
    <subcellularLocation>
        <location evidence="1">Membrane</location>
        <topology evidence="1">Single-pass type IV membrane protein</topology>
    </subcellularLocation>
</comment>
<dbReference type="GO" id="GO:0061817">
    <property type="term" value="P:endoplasmic reticulum-plasma membrane tethering"/>
    <property type="evidence" value="ECO:0007669"/>
    <property type="project" value="TreeGrafter"/>
</dbReference>
<evidence type="ECO:0000256" key="5">
    <source>
        <dbReference type="ARBA" id="ARBA00023136"/>
    </source>
</evidence>
<comment type="caution">
    <text evidence="8">The sequence shown here is derived from an EMBL/GenBank/DDBJ whole genome shotgun (WGS) entry which is preliminary data.</text>
</comment>
<evidence type="ECO:0000256" key="3">
    <source>
        <dbReference type="ARBA" id="ARBA00022692"/>
    </source>
</evidence>
<dbReference type="GO" id="GO:0005886">
    <property type="term" value="C:plasma membrane"/>
    <property type="evidence" value="ECO:0007669"/>
    <property type="project" value="TreeGrafter"/>
</dbReference>
<feature type="transmembrane region" description="Helical" evidence="6">
    <location>
        <begin position="243"/>
        <end position="263"/>
    </location>
</feature>
<evidence type="ECO:0000256" key="4">
    <source>
        <dbReference type="ARBA" id="ARBA00022989"/>
    </source>
</evidence>
<dbReference type="EMBL" id="JAPWDV010000002">
    <property type="protein sequence ID" value="KAJ6220222.1"/>
    <property type="molecule type" value="Genomic_DNA"/>
</dbReference>
<reference evidence="8" key="1">
    <citation type="submission" date="2022-12" db="EMBL/GenBank/DDBJ databases">
        <title>Genome assemblies of Blomia tropicalis.</title>
        <authorList>
            <person name="Cui Y."/>
        </authorList>
    </citation>
    <scope>NUCLEOTIDE SEQUENCE</scope>
    <source>
        <tissue evidence="8">Adult mites</tissue>
    </source>
</reference>
<evidence type="ECO:0000313" key="8">
    <source>
        <dbReference type="EMBL" id="KAJ6220222.1"/>
    </source>
</evidence>
<keyword evidence="5 6" id="KW-0472">Membrane</keyword>
<keyword evidence="4 6" id="KW-1133">Transmembrane helix</keyword>
<dbReference type="InterPro" id="IPR016763">
    <property type="entry name" value="VAP"/>
</dbReference>
<evidence type="ECO:0000256" key="6">
    <source>
        <dbReference type="SAM" id="Phobius"/>
    </source>
</evidence>
<name>A0A9Q0M741_BLOTA</name>
<evidence type="ECO:0000313" key="9">
    <source>
        <dbReference type="Proteomes" id="UP001142055"/>
    </source>
</evidence>
<proteinExistence type="inferred from homology"/>
<keyword evidence="9" id="KW-1185">Reference proteome</keyword>
<feature type="transmembrane region" description="Helical" evidence="6">
    <location>
        <begin position="72"/>
        <end position="91"/>
    </location>
</feature>
<dbReference type="GO" id="GO:0090158">
    <property type="term" value="P:endoplasmic reticulum membrane organization"/>
    <property type="evidence" value="ECO:0007669"/>
    <property type="project" value="TreeGrafter"/>
</dbReference>
<protein>
    <recommendedName>
        <fullName evidence="7">MSP domain-containing protein</fullName>
    </recommendedName>
</protein>
<sequence>MGSLDKAKSTHSNNTRCTLVHSSSDKPCWLDQPTIVPTMGGSSLTLGPESQEYLCPGCARIIKTEIKPTPGVVTWISCILISCCCNLPIAFKVKTTAPKRFNVKPVTGIVQPGASTTIKVMLQPFINSDGNGFDREFDPNKQKFMVQSAFVYDDSTNVIQILKQAQDKKPSDLMDHRFRCAFDENALSRVSDPNIHAVSHQNKMLTPNETKDDITSVSNIKESPNTCIDSERDNPITQSSFEFLYMLAPFCALILALIIAYWLN</sequence>
<dbReference type="PANTHER" id="PTHR10809">
    <property type="entry name" value="VESICLE-ASSOCIATED MEMBRANE PROTEIN-ASSOCIATED PROTEIN"/>
    <property type="match status" value="1"/>
</dbReference>
<dbReference type="InterPro" id="IPR013783">
    <property type="entry name" value="Ig-like_fold"/>
</dbReference>
<dbReference type="InterPro" id="IPR008962">
    <property type="entry name" value="PapD-like_sf"/>
</dbReference>
<dbReference type="InterPro" id="IPR000535">
    <property type="entry name" value="MSP_dom"/>
</dbReference>
<dbReference type="Gene3D" id="2.60.40.10">
    <property type="entry name" value="Immunoglobulins"/>
    <property type="match status" value="1"/>
</dbReference>
<evidence type="ECO:0000259" key="7">
    <source>
        <dbReference type="PROSITE" id="PS50202"/>
    </source>
</evidence>